<dbReference type="InterPro" id="IPR036380">
    <property type="entry name" value="Isochorismatase-like_sf"/>
</dbReference>
<feature type="domain" description="Fe2OG dioxygenase" evidence="3">
    <location>
        <begin position="567"/>
        <end position="691"/>
    </location>
</feature>
<feature type="compositionally biased region" description="Polar residues" evidence="2">
    <location>
        <begin position="326"/>
        <end position="335"/>
    </location>
</feature>
<sequence>MASLLALLSQQTPNLQTRKGLIVTGVQNDFVSPEGKLFSCESSNNSLPLFVKRLHELVPTFRELGGDVIWVRTEYEADREINADGDNGDAVIAGPITPVAADRGSQGKAGRDVTASSKRWKANEAASDDEELFLTRTARREPCCIRGSWGAEYPESVKPLIDKSKDMQVTKTYYSVFGSTSLLLSLRSRLITELFVCGCNTNLSVFATAMDAARYGIKITLVEDCLGYRKKERHDEAIRQLVDVMGASVVSTAKAIDILRSPPEEDESDEDEREREGDAFPDDDGLITAESDEDDDGEDFAIPQVRLTRLPNHLLSLRYRTLRSQDAAASQQTKTAIEPAKPASSRRSSTELCAVRGDSPDNGLGGQVGGGQPDVESMFDRDAGDSSIKHNPRETAEVAQVTLNAEASQKLARESSEKDTRKSRSSHPGLSAMSSACNLSQSTVDEYEHVMKRANLGAAGRTNQERSTPLFGEENESDSASSRIYYDLLPPAMADLIFEKLNIEVQWQRMHHLTGEVPRLVCCQASINSAGDKPVYRHPSDQTMPVEPWTPTVDTVRKAAEKLVGHQLNHVLIQLYRGGTDFISEHSDKTLDIAKDSNIVNVSFGAQRKMKLRTKRGVQPVSDSPASSSTRPERKGYTVTMPHNSMIKMSLETNAEYLHGIKPDKRLLHEKSDAENASEGQRISLTFRHIATFLDKDQNVIWGQGALGKTREDARAVVNGDADESAKLVKAFAAENAASNVDWDSVYGKGSNVLHLKASEKE</sequence>
<gene>
    <name evidence="4" type="ORF">EJ03DRAFT_329249</name>
</gene>
<dbReference type="PANTHER" id="PTHR31212">
    <property type="entry name" value="ALPHA-KETOGLUTARATE-DEPENDENT DIOXYGENASE ALKB HOMOLOG 3"/>
    <property type="match status" value="1"/>
</dbReference>
<feature type="region of interest" description="Disordered" evidence="2">
    <location>
        <begin position="613"/>
        <end position="637"/>
    </location>
</feature>
<accession>A0A6G1L534</accession>
<name>A0A6G1L534_9PEZI</name>
<dbReference type="SUPFAM" id="SSF51197">
    <property type="entry name" value="Clavaminate synthase-like"/>
    <property type="match status" value="1"/>
</dbReference>
<keyword evidence="4" id="KW-0378">Hydrolase</keyword>
<dbReference type="GO" id="GO:0016787">
    <property type="term" value="F:hydrolase activity"/>
    <property type="evidence" value="ECO:0007669"/>
    <property type="project" value="UniProtKB-KW"/>
</dbReference>
<keyword evidence="5" id="KW-1185">Reference proteome</keyword>
<dbReference type="CDD" id="cd00431">
    <property type="entry name" value="cysteine_hydrolases"/>
    <property type="match status" value="1"/>
</dbReference>
<feature type="compositionally biased region" description="Polar residues" evidence="2">
    <location>
        <begin position="426"/>
        <end position="436"/>
    </location>
</feature>
<protein>
    <submittedName>
        <fullName evidence="4">Isochorismatase hydrolase</fullName>
    </submittedName>
</protein>
<feature type="region of interest" description="Disordered" evidence="2">
    <location>
        <begin position="258"/>
        <end position="303"/>
    </location>
</feature>
<dbReference type="InterPro" id="IPR000868">
    <property type="entry name" value="Isochorismatase-like_dom"/>
</dbReference>
<evidence type="ECO:0000259" key="3">
    <source>
        <dbReference type="PROSITE" id="PS51471"/>
    </source>
</evidence>
<feature type="region of interest" description="Disordered" evidence="2">
    <location>
        <begin position="456"/>
        <end position="476"/>
    </location>
</feature>
<evidence type="ECO:0000256" key="1">
    <source>
        <dbReference type="ARBA" id="ARBA00006336"/>
    </source>
</evidence>
<feature type="compositionally biased region" description="Polar residues" evidence="2">
    <location>
        <begin position="621"/>
        <end position="630"/>
    </location>
</feature>
<evidence type="ECO:0000256" key="2">
    <source>
        <dbReference type="SAM" id="MobiDB-lite"/>
    </source>
</evidence>
<dbReference type="Pfam" id="PF00857">
    <property type="entry name" value="Isochorismatase"/>
    <property type="match status" value="1"/>
</dbReference>
<dbReference type="Gene3D" id="3.40.50.850">
    <property type="entry name" value="Isochorismatase-like"/>
    <property type="match status" value="1"/>
</dbReference>
<proteinExistence type="inferred from homology"/>
<reference evidence="4" key="1">
    <citation type="journal article" date="2020" name="Stud. Mycol.">
        <title>101 Dothideomycetes genomes: a test case for predicting lifestyles and emergence of pathogens.</title>
        <authorList>
            <person name="Haridas S."/>
            <person name="Albert R."/>
            <person name="Binder M."/>
            <person name="Bloem J."/>
            <person name="Labutti K."/>
            <person name="Salamov A."/>
            <person name="Andreopoulos B."/>
            <person name="Baker S."/>
            <person name="Barry K."/>
            <person name="Bills G."/>
            <person name="Bluhm B."/>
            <person name="Cannon C."/>
            <person name="Castanera R."/>
            <person name="Culley D."/>
            <person name="Daum C."/>
            <person name="Ezra D."/>
            <person name="Gonzalez J."/>
            <person name="Henrissat B."/>
            <person name="Kuo A."/>
            <person name="Liang C."/>
            <person name="Lipzen A."/>
            <person name="Lutzoni F."/>
            <person name="Magnuson J."/>
            <person name="Mondo S."/>
            <person name="Nolan M."/>
            <person name="Ohm R."/>
            <person name="Pangilinan J."/>
            <person name="Park H.-J."/>
            <person name="Ramirez L."/>
            <person name="Alfaro M."/>
            <person name="Sun H."/>
            <person name="Tritt A."/>
            <person name="Yoshinaga Y."/>
            <person name="Zwiers L.-H."/>
            <person name="Turgeon B."/>
            <person name="Goodwin S."/>
            <person name="Spatafora J."/>
            <person name="Crous P."/>
            <person name="Grigoriev I."/>
        </authorList>
    </citation>
    <scope>NUCLEOTIDE SEQUENCE</scope>
    <source>
        <strain evidence="4">CBS 116005</strain>
    </source>
</reference>
<feature type="compositionally biased region" description="Basic and acidic residues" evidence="2">
    <location>
        <begin position="411"/>
        <end position="422"/>
    </location>
</feature>
<dbReference type="GO" id="GO:0006307">
    <property type="term" value="P:DNA alkylation repair"/>
    <property type="evidence" value="ECO:0007669"/>
    <property type="project" value="InterPro"/>
</dbReference>
<dbReference type="InterPro" id="IPR037151">
    <property type="entry name" value="AlkB-like_sf"/>
</dbReference>
<dbReference type="AlphaFoldDB" id="A0A6G1L534"/>
<dbReference type="InterPro" id="IPR032854">
    <property type="entry name" value="ALKBH3"/>
</dbReference>
<dbReference type="PANTHER" id="PTHR31212:SF5">
    <property type="entry name" value="ISOCHORISMATASE FAMILY PROTEIN FAMILY (AFU_ORTHOLOGUE AFUA_3G14500)"/>
    <property type="match status" value="1"/>
</dbReference>
<feature type="compositionally biased region" description="Acidic residues" evidence="2">
    <location>
        <begin position="264"/>
        <end position="299"/>
    </location>
</feature>
<comment type="similarity">
    <text evidence="1">Belongs to the isochorismatase family.</text>
</comment>
<dbReference type="InterPro" id="IPR005123">
    <property type="entry name" value="Oxoglu/Fe-dep_dioxygenase_dom"/>
</dbReference>
<dbReference type="Gene3D" id="2.60.120.590">
    <property type="entry name" value="Alpha-ketoglutarate-dependent dioxygenase AlkB-like"/>
    <property type="match status" value="1"/>
</dbReference>
<evidence type="ECO:0000313" key="5">
    <source>
        <dbReference type="Proteomes" id="UP000799436"/>
    </source>
</evidence>
<dbReference type="GO" id="GO:0051213">
    <property type="term" value="F:dioxygenase activity"/>
    <property type="evidence" value="ECO:0007669"/>
    <property type="project" value="InterPro"/>
</dbReference>
<feature type="region of interest" description="Disordered" evidence="2">
    <location>
        <begin position="326"/>
        <end position="393"/>
    </location>
</feature>
<organism evidence="4 5">
    <name type="scientific">Teratosphaeria nubilosa</name>
    <dbReference type="NCBI Taxonomy" id="161662"/>
    <lineage>
        <taxon>Eukaryota</taxon>
        <taxon>Fungi</taxon>
        <taxon>Dikarya</taxon>
        <taxon>Ascomycota</taxon>
        <taxon>Pezizomycotina</taxon>
        <taxon>Dothideomycetes</taxon>
        <taxon>Dothideomycetidae</taxon>
        <taxon>Mycosphaerellales</taxon>
        <taxon>Teratosphaeriaceae</taxon>
        <taxon>Teratosphaeria</taxon>
    </lineage>
</organism>
<feature type="region of interest" description="Disordered" evidence="2">
    <location>
        <begin position="408"/>
        <end position="436"/>
    </location>
</feature>
<dbReference type="Pfam" id="PF13532">
    <property type="entry name" value="2OG-FeII_Oxy_2"/>
    <property type="match status" value="1"/>
</dbReference>
<dbReference type="Proteomes" id="UP000799436">
    <property type="component" value="Unassembled WGS sequence"/>
</dbReference>
<dbReference type="PROSITE" id="PS51471">
    <property type="entry name" value="FE2OG_OXY"/>
    <property type="match status" value="1"/>
</dbReference>
<feature type="compositionally biased region" description="Basic and acidic residues" evidence="2">
    <location>
        <begin position="378"/>
        <end position="393"/>
    </location>
</feature>
<dbReference type="SUPFAM" id="SSF52499">
    <property type="entry name" value="Isochorismatase-like hydrolases"/>
    <property type="match status" value="1"/>
</dbReference>
<dbReference type="OrthoDB" id="445341at2759"/>
<feature type="compositionally biased region" description="Gly residues" evidence="2">
    <location>
        <begin position="363"/>
        <end position="372"/>
    </location>
</feature>
<dbReference type="EMBL" id="ML995857">
    <property type="protein sequence ID" value="KAF2767344.1"/>
    <property type="molecule type" value="Genomic_DNA"/>
</dbReference>
<dbReference type="InterPro" id="IPR027450">
    <property type="entry name" value="AlkB-like"/>
</dbReference>
<evidence type="ECO:0000313" key="4">
    <source>
        <dbReference type="EMBL" id="KAF2767344.1"/>
    </source>
</evidence>